<protein>
    <submittedName>
        <fullName evidence="1">Uncharacterized protein</fullName>
    </submittedName>
</protein>
<evidence type="ECO:0000313" key="1">
    <source>
        <dbReference type="EMBL" id="RBT68693.1"/>
    </source>
</evidence>
<dbReference type="EMBL" id="LESJ01000005">
    <property type="protein sequence ID" value="RBT68693.1"/>
    <property type="molecule type" value="Genomic_DNA"/>
</dbReference>
<reference evidence="1 2" key="1">
    <citation type="submission" date="2015-06" db="EMBL/GenBank/DDBJ databases">
        <title>The Genome Sequence of Enterococcus hirae 88EA1.</title>
        <authorList>
            <consortium name="The Broad Institute Genomics Platform"/>
            <consortium name="The Broad Institute Genome Sequencing Center for Infectious Disease"/>
            <person name="Earl A.M."/>
            <person name="Van Tyne D."/>
            <person name="Lebreton F."/>
            <person name="Saavedra J.T."/>
            <person name="Gilmore M.S."/>
            <person name="Manson McGuire A."/>
            <person name="Clock S."/>
            <person name="Crupain M."/>
            <person name="Rangan U."/>
            <person name="Young S."/>
            <person name="Abouelleil A."/>
            <person name="Cao P."/>
            <person name="Chapman S.B."/>
            <person name="Griggs A."/>
            <person name="Priest M."/>
            <person name="Shea T."/>
            <person name="Wortman J."/>
            <person name="Nusbaum C."/>
            <person name="Birren B."/>
        </authorList>
    </citation>
    <scope>NUCLEOTIDE SEQUENCE [LARGE SCALE GENOMIC DNA]</scope>
    <source>
        <strain evidence="1 2">88EA1</strain>
    </source>
</reference>
<sequence>MKKTIINALLNQKKVTFVFDKDIQFSADSLINELPNDKNYIQVKQNTYADNTSRIVNLSTVSWIRIQD</sequence>
<evidence type="ECO:0000313" key="2">
    <source>
        <dbReference type="Proteomes" id="UP000253498"/>
    </source>
</evidence>
<dbReference type="RefSeq" id="WP_096709424.1">
    <property type="nucleotide sequence ID" value="NZ_JAWVOF010000007.1"/>
</dbReference>
<accession>A0AB37IG10</accession>
<name>A0AB37IG10_ENTHR</name>
<dbReference type="Proteomes" id="UP000253498">
    <property type="component" value="Unassembled WGS sequence"/>
</dbReference>
<gene>
    <name evidence="1" type="ORF">EB03_01828</name>
</gene>
<dbReference type="AlphaFoldDB" id="A0AB37IG10"/>
<proteinExistence type="predicted"/>
<comment type="caution">
    <text evidence="1">The sequence shown here is derived from an EMBL/GenBank/DDBJ whole genome shotgun (WGS) entry which is preliminary data.</text>
</comment>
<organism evidence="1 2">
    <name type="scientific">Enterococcus hirae</name>
    <dbReference type="NCBI Taxonomy" id="1354"/>
    <lineage>
        <taxon>Bacteria</taxon>
        <taxon>Bacillati</taxon>
        <taxon>Bacillota</taxon>
        <taxon>Bacilli</taxon>
        <taxon>Lactobacillales</taxon>
        <taxon>Enterococcaceae</taxon>
        <taxon>Enterococcus</taxon>
    </lineage>
</organism>